<evidence type="ECO:0000313" key="3">
    <source>
        <dbReference type="Proteomes" id="UP000631114"/>
    </source>
</evidence>
<feature type="region of interest" description="Disordered" evidence="1">
    <location>
        <begin position="138"/>
        <end position="162"/>
    </location>
</feature>
<proteinExistence type="predicted"/>
<organism evidence="2 3">
    <name type="scientific">Coptis chinensis</name>
    <dbReference type="NCBI Taxonomy" id="261450"/>
    <lineage>
        <taxon>Eukaryota</taxon>
        <taxon>Viridiplantae</taxon>
        <taxon>Streptophyta</taxon>
        <taxon>Embryophyta</taxon>
        <taxon>Tracheophyta</taxon>
        <taxon>Spermatophyta</taxon>
        <taxon>Magnoliopsida</taxon>
        <taxon>Ranunculales</taxon>
        <taxon>Ranunculaceae</taxon>
        <taxon>Coptidoideae</taxon>
        <taxon>Coptis</taxon>
    </lineage>
</organism>
<feature type="compositionally biased region" description="Low complexity" evidence="1">
    <location>
        <begin position="141"/>
        <end position="152"/>
    </location>
</feature>
<evidence type="ECO:0000313" key="2">
    <source>
        <dbReference type="EMBL" id="KAF9599208.1"/>
    </source>
</evidence>
<dbReference type="Proteomes" id="UP000631114">
    <property type="component" value="Unassembled WGS sequence"/>
</dbReference>
<accession>A0A835HJE1</accession>
<dbReference type="EMBL" id="JADFTS010000007">
    <property type="protein sequence ID" value="KAF9599208.1"/>
    <property type="molecule type" value="Genomic_DNA"/>
</dbReference>
<reference evidence="2 3" key="1">
    <citation type="submission" date="2020-10" db="EMBL/GenBank/DDBJ databases">
        <title>The Coptis chinensis genome and diversification of protoberbering-type alkaloids.</title>
        <authorList>
            <person name="Wang B."/>
            <person name="Shu S."/>
            <person name="Song C."/>
            <person name="Liu Y."/>
        </authorList>
    </citation>
    <scope>NUCLEOTIDE SEQUENCE [LARGE SCALE GENOMIC DNA]</scope>
    <source>
        <strain evidence="2">HL-2020</strain>
        <tissue evidence="2">Leaf</tissue>
    </source>
</reference>
<sequence>MGDQPIDEYYITMKGLWEELLLYQPFTIDLEKQRQQREQFQEHGESLSIVKESSALLSTPSNRGGCGGYTGGRGSYGRGNYVVPVPIVPCDDVPHSPNAPPSPAMSCEEGPSRVPITTVRGSMPTYAQYHRTFPRKKVPNVESDTVTTVESVPNQSSSLKGGPLVNIEPVAIRTRHS</sequence>
<name>A0A835HJE1_9MAGN</name>
<comment type="caution">
    <text evidence="2">The sequence shown here is derived from an EMBL/GenBank/DDBJ whole genome shotgun (WGS) entry which is preliminary data.</text>
</comment>
<evidence type="ECO:0000256" key="1">
    <source>
        <dbReference type="SAM" id="MobiDB-lite"/>
    </source>
</evidence>
<protein>
    <submittedName>
        <fullName evidence="2">Uncharacterized protein</fullName>
    </submittedName>
</protein>
<dbReference type="AlphaFoldDB" id="A0A835HJE1"/>
<keyword evidence="3" id="KW-1185">Reference proteome</keyword>
<gene>
    <name evidence="2" type="ORF">IFM89_036253</name>
</gene>